<gene>
    <name evidence="25" type="ORF">Ocin01_15499</name>
</gene>
<evidence type="ECO:0000256" key="9">
    <source>
        <dbReference type="ARBA" id="ARBA00022840"/>
    </source>
</evidence>
<evidence type="ECO:0000256" key="20">
    <source>
        <dbReference type="ARBA" id="ARBA00068795"/>
    </source>
</evidence>
<comment type="catalytic activity">
    <reaction evidence="18">
        <text>tetracosanoate + ATP + CoA = tetracosanoyl-CoA + AMP + diphosphate</text>
        <dbReference type="Rhea" id="RHEA:33639"/>
        <dbReference type="ChEBI" id="CHEBI:30616"/>
        <dbReference type="ChEBI" id="CHEBI:31014"/>
        <dbReference type="ChEBI" id="CHEBI:33019"/>
        <dbReference type="ChEBI" id="CHEBI:57287"/>
        <dbReference type="ChEBI" id="CHEBI:65052"/>
        <dbReference type="ChEBI" id="CHEBI:456215"/>
    </reaction>
    <physiologicalReaction direction="left-to-right" evidence="18">
        <dbReference type="Rhea" id="RHEA:33640"/>
    </physiologicalReaction>
</comment>
<organism evidence="25 26">
    <name type="scientific">Orchesella cincta</name>
    <name type="common">Springtail</name>
    <name type="synonym">Podura cincta</name>
    <dbReference type="NCBI Taxonomy" id="48709"/>
    <lineage>
        <taxon>Eukaryota</taxon>
        <taxon>Metazoa</taxon>
        <taxon>Ecdysozoa</taxon>
        <taxon>Arthropoda</taxon>
        <taxon>Hexapoda</taxon>
        <taxon>Collembola</taxon>
        <taxon>Entomobryomorpha</taxon>
        <taxon>Entomobryoidea</taxon>
        <taxon>Orchesellidae</taxon>
        <taxon>Orchesellinae</taxon>
        <taxon>Orchesella</taxon>
    </lineage>
</organism>
<evidence type="ECO:0000313" key="25">
    <source>
        <dbReference type="EMBL" id="ODM91184.1"/>
    </source>
</evidence>
<evidence type="ECO:0000256" key="8">
    <source>
        <dbReference type="ARBA" id="ARBA00022832"/>
    </source>
</evidence>
<sequence length="634" mass="71351">MTTSGLHFFYFILAAIIILLLLGLSVWCIVNRRLLCATIVTLPRDVTALTRLIKILGHFLYLQRNNLTVGQVFDKNARKDPEKVIIRFENERWTNEQVQILANKIANYFQSQGFKKGDSVALFMENCPEYLCMWLGLSKIGVVGALINCNLRLQSLQHCLEAVNCQAVIYNEELSHALQDVIAIGGLNGTPLYSLCPTENSPSITPSIHLRTELEKVKCSQPEIKEKVGFQDVLFYTYTSGTTGLPKAAVIKHSRYLIAATAMFCLNNFQKDDVIYTTLPLYHGAANVLGGGAALCHGVEIVIRKKFSARNFWKDCIHYNVTVAQYIGEICRYLLSQPPSEHDRNHQVRTMVGNGLRKEIWSEFVGRFNISEIIEVYGATEGNCNMGNIDSKVGAVGFIPSYLNWAIPYWLIKVDEVTGDPIRGKNGKVIVCGPDEPGELIGKIERNHPIRDYLGYADKSSSEGKVLENAFRKGDAYFRSGDILVRDIYGYFYFNDRKGDTFRWKGENVSTAEVESVISSLIGLADVVVYGVEVPGTEGRVGMAAIADPEQSIDFDELANEIFTTLPSYARPVFVRIVSQIQKTGTYKLQKTTYQREGFDVTKTKDKMYILIGKRYAELTQNVYDDIIKRKIKF</sequence>
<evidence type="ECO:0000256" key="6">
    <source>
        <dbReference type="ARBA" id="ARBA00022692"/>
    </source>
</evidence>
<keyword evidence="3" id="KW-0813">Transport</keyword>
<dbReference type="OrthoDB" id="288590at2759"/>
<dbReference type="PANTHER" id="PTHR43107:SF15">
    <property type="entry name" value="FATTY ACID TRANSPORT PROTEIN 3, ISOFORM A"/>
    <property type="match status" value="1"/>
</dbReference>
<evidence type="ECO:0000256" key="1">
    <source>
        <dbReference type="ARBA" id="ARBA00004651"/>
    </source>
</evidence>
<comment type="catalytic activity">
    <reaction evidence="15">
        <text>a very long-chain fatty acid + ATP + CoA = a very long-chain fatty acyl-CoA + AMP + diphosphate</text>
        <dbReference type="Rhea" id="RHEA:54536"/>
        <dbReference type="ChEBI" id="CHEBI:30616"/>
        <dbReference type="ChEBI" id="CHEBI:33019"/>
        <dbReference type="ChEBI" id="CHEBI:57287"/>
        <dbReference type="ChEBI" id="CHEBI:58950"/>
        <dbReference type="ChEBI" id="CHEBI:138261"/>
        <dbReference type="ChEBI" id="CHEBI:456215"/>
    </reaction>
    <physiologicalReaction direction="left-to-right" evidence="15">
        <dbReference type="Rhea" id="RHEA:54537"/>
    </physiologicalReaction>
</comment>
<evidence type="ECO:0000256" key="17">
    <source>
        <dbReference type="ARBA" id="ARBA00046271"/>
    </source>
</evidence>
<evidence type="ECO:0000256" key="2">
    <source>
        <dbReference type="ARBA" id="ARBA00006432"/>
    </source>
</evidence>
<evidence type="ECO:0000256" key="22">
    <source>
        <dbReference type="SAM" id="Phobius"/>
    </source>
</evidence>
<evidence type="ECO:0000259" key="23">
    <source>
        <dbReference type="Pfam" id="PF00501"/>
    </source>
</evidence>
<dbReference type="AlphaFoldDB" id="A0A1D2ME63"/>
<dbReference type="EMBL" id="LJIJ01001638">
    <property type="protein sequence ID" value="ODM91184.1"/>
    <property type="molecule type" value="Genomic_DNA"/>
</dbReference>
<dbReference type="InterPro" id="IPR000873">
    <property type="entry name" value="AMP-dep_synth/lig_dom"/>
</dbReference>
<evidence type="ECO:0000256" key="13">
    <source>
        <dbReference type="ARBA" id="ARBA00023140"/>
    </source>
</evidence>
<dbReference type="STRING" id="48709.A0A1D2ME63"/>
<comment type="similarity">
    <text evidence="2">Belongs to the ATP-dependent AMP-binding enzyme family.</text>
</comment>
<keyword evidence="13" id="KW-0576">Peroxisome</keyword>
<dbReference type="GO" id="GO:0005324">
    <property type="term" value="F:long-chain fatty acid transmembrane transporter activity"/>
    <property type="evidence" value="ECO:0007669"/>
    <property type="project" value="TreeGrafter"/>
</dbReference>
<keyword evidence="5" id="KW-0436">Ligase</keyword>
<protein>
    <recommendedName>
        <fullName evidence="20">Very long-chain fatty acid transport protein</fullName>
        <ecNumber evidence="14">6.2.1.3</ecNumber>
    </recommendedName>
    <alternativeName>
        <fullName evidence="16">Long-chain-fatty-acid--CoA ligase</fullName>
    </alternativeName>
    <alternativeName>
        <fullName evidence="21">Very-long-chain acyl-CoA synthetase</fullName>
    </alternativeName>
</protein>
<feature type="transmembrane region" description="Helical" evidence="22">
    <location>
        <begin position="6"/>
        <end position="30"/>
    </location>
</feature>
<comment type="caution">
    <text evidence="25">The sequence shown here is derived from an EMBL/GenBank/DDBJ whole genome shotgun (WGS) entry which is preliminary data.</text>
</comment>
<dbReference type="Proteomes" id="UP000094527">
    <property type="component" value="Unassembled WGS sequence"/>
</dbReference>
<dbReference type="FunFam" id="3.40.50.12780:FF:000019">
    <property type="entry name" value="Long-chain fatty acid transporter"/>
    <property type="match status" value="1"/>
</dbReference>
<keyword evidence="12 22" id="KW-0472">Membrane</keyword>
<feature type="domain" description="AMP-binding enzyme C-terminal" evidence="24">
    <location>
        <begin position="513"/>
        <end position="588"/>
    </location>
</feature>
<dbReference type="Gene3D" id="3.40.50.12780">
    <property type="entry name" value="N-terminal domain of ligase-like"/>
    <property type="match status" value="1"/>
</dbReference>
<feature type="domain" description="AMP-dependent synthetase/ligase" evidence="23">
    <location>
        <begin position="73"/>
        <end position="434"/>
    </location>
</feature>
<keyword evidence="7" id="KW-0547">Nucleotide-binding</keyword>
<evidence type="ECO:0000256" key="19">
    <source>
        <dbReference type="ARBA" id="ARBA00060276"/>
    </source>
</evidence>
<evidence type="ECO:0000256" key="11">
    <source>
        <dbReference type="ARBA" id="ARBA00023055"/>
    </source>
</evidence>
<evidence type="ECO:0000256" key="18">
    <source>
        <dbReference type="ARBA" id="ARBA00048666"/>
    </source>
</evidence>
<dbReference type="GO" id="GO:0044539">
    <property type="term" value="P:long-chain fatty acid import into cell"/>
    <property type="evidence" value="ECO:0007669"/>
    <property type="project" value="TreeGrafter"/>
</dbReference>
<evidence type="ECO:0000256" key="10">
    <source>
        <dbReference type="ARBA" id="ARBA00022989"/>
    </source>
</evidence>
<keyword evidence="11" id="KW-0445">Lipid transport</keyword>
<comment type="function">
    <text evidence="19">Acyl-CoA synthetase required for both the import of long chain fatty acids (LCFAs) (C14-C18) and the activation very long chain fatty acids (VLCFAs) (C20-C26) by esterification of the fatty acids into metabolically active CoA-thioesters for subsequent degradation or incorporation into phospholipids. The transport and fatty acyl-CoA synthetase activities are genetically separable and are thus independent activities. Esterifies VLCFAs in the peroxisome matrix. The VLCFAs are actively transported into peroxisomes by a PXA1-PXA2 heterodimeric transporter in the peroxisomal membrane.</text>
</comment>
<keyword evidence="6 22" id="KW-0812">Transmembrane</keyword>
<dbReference type="GO" id="GO:0004467">
    <property type="term" value="F:long-chain fatty acid-CoA ligase activity"/>
    <property type="evidence" value="ECO:0007669"/>
    <property type="project" value="UniProtKB-EC"/>
</dbReference>
<comment type="subcellular location">
    <subcellularLocation>
        <location evidence="1">Cell membrane</location>
        <topology evidence="1">Multi-pass membrane protein</topology>
    </subcellularLocation>
    <subcellularLocation>
        <location evidence="17">Peroxisome membrane</location>
    </subcellularLocation>
</comment>
<dbReference type="PROSITE" id="PS00455">
    <property type="entry name" value="AMP_BINDING"/>
    <property type="match status" value="1"/>
</dbReference>
<evidence type="ECO:0000313" key="26">
    <source>
        <dbReference type="Proteomes" id="UP000094527"/>
    </source>
</evidence>
<evidence type="ECO:0000256" key="4">
    <source>
        <dbReference type="ARBA" id="ARBA00022475"/>
    </source>
</evidence>
<dbReference type="InterPro" id="IPR045851">
    <property type="entry name" value="AMP-bd_C_sf"/>
</dbReference>
<reference evidence="25 26" key="1">
    <citation type="journal article" date="2016" name="Genome Biol. Evol.">
        <title>Gene Family Evolution Reflects Adaptation to Soil Environmental Stressors in the Genome of the Collembolan Orchesella cincta.</title>
        <authorList>
            <person name="Faddeeva-Vakhrusheva A."/>
            <person name="Derks M.F."/>
            <person name="Anvar S.Y."/>
            <person name="Agamennone V."/>
            <person name="Suring W."/>
            <person name="Smit S."/>
            <person name="van Straalen N.M."/>
            <person name="Roelofs D."/>
        </authorList>
    </citation>
    <scope>NUCLEOTIDE SEQUENCE [LARGE SCALE GENOMIC DNA]</scope>
    <source>
        <tissue evidence="25">Mixed pool</tissue>
    </source>
</reference>
<dbReference type="GO" id="GO:0005886">
    <property type="term" value="C:plasma membrane"/>
    <property type="evidence" value="ECO:0007669"/>
    <property type="project" value="UniProtKB-SubCell"/>
</dbReference>
<dbReference type="GO" id="GO:0005778">
    <property type="term" value="C:peroxisomal membrane"/>
    <property type="evidence" value="ECO:0007669"/>
    <property type="project" value="UniProtKB-SubCell"/>
</dbReference>
<evidence type="ECO:0000256" key="3">
    <source>
        <dbReference type="ARBA" id="ARBA00022448"/>
    </source>
</evidence>
<evidence type="ECO:0000256" key="5">
    <source>
        <dbReference type="ARBA" id="ARBA00022598"/>
    </source>
</evidence>
<dbReference type="NCBIfam" id="NF006134">
    <property type="entry name" value="PRK08279.1"/>
    <property type="match status" value="1"/>
</dbReference>
<keyword evidence="10 22" id="KW-1133">Transmembrane helix</keyword>
<evidence type="ECO:0000256" key="14">
    <source>
        <dbReference type="ARBA" id="ARBA00026121"/>
    </source>
</evidence>
<dbReference type="Gene3D" id="3.30.300.30">
    <property type="match status" value="1"/>
</dbReference>
<dbReference type="Pfam" id="PF00501">
    <property type="entry name" value="AMP-binding"/>
    <property type="match status" value="1"/>
</dbReference>
<name>A0A1D2ME63_ORCCI</name>
<keyword evidence="4" id="KW-1003">Cell membrane</keyword>
<keyword evidence="8" id="KW-0443">Lipid metabolism</keyword>
<dbReference type="GO" id="GO:0005789">
    <property type="term" value="C:endoplasmic reticulum membrane"/>
    <property type="evidence" value="ECO:0007669"/>
    <property type="project" value="TreeGrafter"/>
</dbReference>
<dbReference type="InterPro" id="IPR042099">
    <property type="entry name" value="ANL_N_sf"/>
</dbReference>
<dbReference type="FunFam" id="3.30.300.30:FF:000002">
    <property type="entry name" value="Long-chain fatty acid transport protein 1"/>
    <property type="match status" value="1"/>
</dbReference>
<dbReference type="SUPFAM" id="SSF56801">
    <property type="entry name" value="Acetyl-CoA synthetase-like"/>
    <property type="match status" value="1"/>
</dbReference>
<evidence type="ECO:0000256" key="21">
    <source>
        <dbReference type="ARBA" id="ARBA00078285"/>
    </source>
</evidence>
<dbReference type="PANTHER" id="PTHR43107">
    <property type="entry name" value="LONG-CHAIN FATTY ACID TRANSPORT PROTEIN"/>
    <property type="match status" value="1"/>
</dbReference>
<dbReference type="InterPro" id="IPR025110">
    <property type="entry name" value="AMP-bd_C"/>
</dbReference>
<evidence type="ECO:0000256" key="15">
    <source>
        <dbReference type="ARBA" id="ARBA00036527"/>
    </source>
</evidence>
<dbReference type="GO" id="GO:0005524">
    <property type="term" value="F:ATP binding"/>
    <property type="evidence" value="ECO:0007669"/>
    <property type="project" value="UniProtKB-KW"/>
</dbReference>
<keyword evidence="26" id="KW-1185">Reference proteome</keyword>
<dbReference type="OMA" id="FHINALM"/>
<keyword evidence="9" id="KW-0067">ATP-binding</keyword>
<evidence type="ECO:0000256" key="12">
    <source>
        <dbReference type="ARBA" id="ARBA00023136"/>
    </source>
</evidence>
<keyword evidence="8" id="KW-0276">Fatty acid metabolism</keyword>
<evidence type="ECO:0000256" key="16">
    <source>
        <dbReference type="ARBA" id="ARBA00041297"/>
    </source>
</evidence>
<dbReference type="Pfam" id="PF13193">
    <property type="entry name" value="AMP-binding_C"/>
    <property type="match status" value="1"/>
</dbReference>
<dbReference type="EC" id="6.2.1.3" evidence="14"/>
<accession>A0A1D2ME63</accession>
<evidence type="ECO:0000256" key="7">
    <source>
        <dbReference type="ARBA" id="ARBA00022741"/>
    </source>
</evidence>
<evidence type="ECO:0000259" key="24">
    <source>
        <dbReference type="Pfam" id="PF13193"/>
    </source>
</evidence>
<proteinExistence type="inferred from homology"/>
<dbReference type="InterPro" id="IPR020845">
    <property type="entry name" value="AMP-binding_CS"/>
</dbReference>